<dbReference type="PANTHER" id="PTHR40781:SF1">
    <property type="match status" value="1"/>
</dbReference>
<evidence type="ECO:0000259" key="1">
    <source>
        <dbReference type="Pfam" id="PF24494"/>
    </source>
</evidence>
<feature type="domain" description="DUF7587" evidence="1">
    <location>
        <begin position="15"/>
        <end position="157"/>
    </location>
</feature>
<accession>A0AA39ZKA8</accession>
<dbReference type="Pfam" id="PF24494">
    <property type="entry name" value="DUF7587"/>
    <property type="match status" value="1"/>
</dbReference>
<organism evidence="2 3">
    <name type="scientific">Cercophora samala</name>
    <dbReference type="NCBI Taxonomy" id="330535"/>
    <lineage>
        <taxon>Eukaryota</taxon>
        <taxon>Fungi</taxon>
        <taxon>Dikarya</taxon>
        <taxon>Ascomycota</taxon>
        <taxon>Pezizomycotina</taxon>
        <taxon>Sordariomycetes</taxon>
        <taxon>Sordariomycetidae</taxon>
        <taxon>Sordariales</taxon>
        <taxon>Lasiosphaeriaceae</taxon>
        <taxon>Cercophora</taxon>
    </lineage>
</organism>
<keyword evidence="3" id="KW-1185">Reference proteome</keyword>
<dbReference type="InterPro" id="IPR056009">
    <property type="entry name" value="DUF7587"/>
</dbReference>
<reference evidence="2" key="1">
    <citation type="submission" date="2023-06" db="EMBL/GenBank/DDBJ databases">
        <title>Genome-scale phylogeny and comparative genomics of the fungal order Sordariales.</title>
        <authorList>
            <consortium name="Lawrence Berkeley National Laboratory"/>
            <person name="Hensen N."/>
            <person name="Bonometti L."/>
            <person name="Westerberg I."/>
            <person name="Brannstrom I.O."/>
            <person name="Guillou S."/>
            <person name="Cros-Aarteil S."/>
            <person name="Calhoun S."/>
            <person name="Haridas S."/>
            <person name="Kuo A."/>
            <person name="Mondo S."/>
            <person name="Pangilinan J."/>
            <person name="Riley R."/>
            <person name="Labutti K."/>
            <person name="Andreopoulos B."/>
            <person name="Lipzen A."/>
            <person name="Chen C."/>
            <person name="Yanf M."/>
            <person name="Daum C."/>
            <person name="Ng V."/>
            <person name="Clum A."/>
            <person name="Steindorff A."/>
            <person name="Ohm R."/>
            <person name="Martin F."/>
            <person name="Silar P."/>
            <person name="Natvig D."/>
            <person name="Lalanne C."/>
            <person name="Gautier V."/>
            <person name="Ament-Velasquez S.L."/>
            <person name="Kruys A."/>
            <person name="Hutchinson M.I."/>
            <person name="Powell A.J."/>
            <person name="Barry K."/>
            <person name="Miller A.N."/>
            <person name="Grigoriev I.V."/>
            <person name="Debuchy R."/>
            <person name="Gladieux P."/>
            <person name="Thoren M.H."/>
            <person name="Johannesson H."/>
        </authorList>
    </citation>
    <scope>NUCLEOTIDE SEQUENCE</scope>
    <source>
        <strain evidence="2">CBS 307.81</strain>
    </source>
</reference>
<gene>
    <name evidence="2" type="ORF">QBC41DRAFT_313085</name>
</gene>
<dbReference type="AlphaFoldDB" id="A0AA39ZKA8"/>
<dbReference type="EMBL" id="JAULSY010000011">
    <property type="protein sequence ID" value="KAK0672647.1"/>
    <property type="molecule type" value="Genomic_DNA"/>
</dbReference>
<evidence type="ECO:0000313" key="2">
    <source>
        <dbReference type="EMBL" id="KAK0672647.1"/>
    </source>
</evidence>
<protein>
    <recommendedName>
        <fullName evidence="1">DUF7587 domain-containing protein</fullName>
    </recommendedName>
</protein>
<evidence type="ECO:0000313" key="3">
    <source>
        <dbReference type="Proteomes" id="UP001174997"/>
    </source>
</evidence>
<sequence>MDPQQYHGCKLGDNLPHELYRVQYPESQTSYTWQGLQAANTITVYKDSDEDRSQFKHDVKSHFTWHYRGNSPFISLFSDKTYAENWARSEPWRGRNPQAEQWAVLTIDTTTLLKEGINLFKLQTLVDKFDLQIPKAAQTHIRHAYICLHEIPTAAITEARGPCELKYHGLVPSTFPLLPAPTITYNYLPFAPAPVNPYLAGYPLTVAHPVNNAAPPLTYLPADQLAPGYNPYAQYVVQGYCVQVGPGHFRYGQVLYQL</sequence>
<name>A0AA39ZKA8_9PEZI</name>
<comment type="caution">
    <text evidence="2">The sequence shown here is derived from an EMBL/GenBank/DDBJ whole genome shotgun (WGS) entry which is preliminary data.</text>
</comment>
<proteinExistence type="predicted"/>
<dbReference type="PANTHER" id="PTHR40781">
    <property type="match status" value="1"/>
</dbReference>
<dbReference type="Proteomes" id="UP001174997">
    <property type="component" value="Unassembled WGS sequence"/>
</dbReference>